<reference evidence="1 2" key="1">
    <citation type="submission" date="2018-02" db="EMBL/GenBank/DDBJ databases">
        <title>Draft genome of wild Prunus yedoensis var. nudiflora.</title>
        <authorList>
            <person name="Baek S."/>
            <person name="Kim J.-H."/>
            <person name="Choi K."/>
            <person name="Kim G.-B."/>
            <person name="Cho A."/>
            <person name="Jang H."/>
            <person name="Shin C.-H."/>
            <person name="Yu H.-J."/>
            <person name="Mun J.-H."/>
        </authorList>
    </citation>
    <scope>NUCLEOTIDE SEQUENCE [LARGE SCALE GENOMIC DNA]</scope>
    <source>
        <strain evidence="2">cv. Jeju island</strain>
        <tissue evidence="1">Leaf</tissue>
    </source>
</reference>
<comment type="caution">
    <text evidence="1">The sequence shown here is derived from an EMBL/GenBank/DDBJ whole genome shotgun (WGS) entry which is preliminary data.</text>
</comment>
<dbReference type="Proteomes" id="UP000250321">
    <property type="component" value="Unassembled WGS sequence"/>
</dbReference>
<dbReference type="EMBL" id="PJQY01003201">
    <property type="protein sequence ID" value="PQM39303.1"/>
    <property type="molecule type" value="Genomic_DNA"/>
</dbReference>
<keyword evidence="2" id="KW-1185">Reference proteome</keyword>
<dbReference type="AlphaFoldDB" id="A0A314UP95"/>
<gene>
    <name evidence="1" type="ORF">Pyn_28540</name>
</gene>
<evidence type="ECO:0000313" key="1">
    <source>
        <dbReference type="EMBL" id="PQM39303.1"/>
    </source>
</evidence>
<accession>A0A314UP95</accession>
<sequence length="108" mass="11956">MLTPPLTGGTQILLHNIALQHDIPVHTTTQAKVCTMVQQQPHMDPHMDCPMLKALLLFHHNTTPSRGTTWLLAGSEAAVHMVARPAMGHMITQMLLHHPTNLLLIHNS</sequence>
<organism evidence="1 2">
    <name type="scientific">Prunus yedoensis var. nudiflora</name>
    <dbReference type="NCBI Taxonomy" id="2094558"/>
    <lineage>
        <taxon>Eukaryota</taxon>
        <taxon>Viridiplantae</taxon>
        <taxon>Streptophyta</taxon>
        <taxon>Embryophyta</taxon>
        <taxon>Tracheophyta</taxon>
        <taxon>Spermatophyta</taxon>
        <taxon>Magnoliopsida</taxon>
        <taxon>eudicotyledons</taxon>
        <taxon>Gunneridae</taxon>
        <taxon>Pentapetalae</taxon>
        <taxon>rosids</taxon>
        <taxon>fabids</taxon>
        <taxon>Rosales</taxon>
        <taxon>Rosaceae</taxon>
        <taxon>Amygdaloideae</taxon>
        <taxon>Amygdaleae</taxon>
        <taxon>Prunus</taxon>
    </lineage>
</organism>
<name>A0A314UP95_PRUYE</name>
<evidence type="ECO:0000313" key="2">
    <source>
        <dbReference type="Proteomes" id="UP000250321"/>
    </source>
</evidence>
<protein>
    <submittedName>
        <fullName evidence="1">Uncharacterized protein</fullName>
    </submittedName>
</protein>
<proteinExistence type="predicted"/>